<feature type="compositionally biased region" description="Basic and acidic residues" evidence="1">
    <location>
        <begin position="297"/>
        <end position="313"/>
    </location>
</feature>
<dbReference type="SMART" id="SM00325">
    <property type="entry name" value="RhoGEF"/>
    <property type="match status" value="1"/>
</dbReference>
<feature type="compositionally biased region" description="Acidic residues" evidence="1">
    <location>
        <begin position="457"/>
        <end position="470"/>
    </location>
</feature>
<dbReference type="PANTHER" id="PTHR12673:SF159">
    <property type="entry name" value="LD03170P"/>
    <property type="match status" value="1"/>
</dbReference>
<name>L8GWK5_ACACF</name>
<sequence>MKYPGYCEHGCHRALWLATIEPTTATIPSGRKVPPPRPSRGLKVLVAQTPEEKRKREEKNRVKRATAAKELYETEVTYVRSIMILTNGFMVPCKTESILTKQEISEIFSNVAQLLAFHKDFLKQLKERIEAWTDETAIGDIVLSVTPYMKLYTAYSANYDKALTSIQAFSKKNPRFAEFLDTCMQSASFGGLPLNAYLIMPIQRIPRYRMLLEVLVGSTPEEHSDYKQLSEALGVVRDVANYINTHIAKEDNTRNLIRIQNLVPKQQVLSPSRKFIMEASFPTNYFVQLKKKAKKDGKAGKVAAREKERRDSDRAEDELWESQEKREKKRTSLSSPSLRALESDSAFTQANLYLFDDVLVLQSVKDKHKSASLHLTTTWIKTQPEYGCVIELVTLEMTFIVVTGNEEEQKEWVEALTLASNNLTALCCDDRDLREQFVLRRRNGVWRPVPAQAAKGEDDENDDDDDDDPDFDKKAPKKKFGKGGLLVMSQGTNSPILSPRARKATLTRNISTSSILAQMKENAASS</sequence>
<dbReference type="PROSITE" id="PS50010">
    <property type="entry name" value="DH_2"/>
    <property type="match status" value="1"/>
</dbReference>
<dbReference type="InterPro" id="IPR011993">
    <property type="entry name" value="PH-like_dom_sf"/>
</dbReference>
<accession>L8GWK5</accession>
<feature type="region of interest" description="Disordered" evidence="1">
    <location>
        <begin position="449"/>
        <end position="504"/>
    </location>
</feature>
<dbReference type="Proteomes" id="UP000011083">
    <property type="component" value="Unassembled WGS sequence"/>
</dbReference>
<gene>
    <name evidence="3" type="ORF">ACA1_063430</name>
</gene>
<dbReference type="InterPro" id="IPR051092">
    <property type="entry name" value="FYVE_RhoGEF_PH"/>
</dbReference>
<organism evidence="3 4">
    <name type="scientific">Acanthamoeba castellanii (strain ATCC 30010 / Neff)</name>
    <dbReference type="NCBI Taxonomy" id="1257118"/>
    <lineage>
        <taxon>Eukaryota</taxon>
        <taxon>Amoebozoa</taxon>
        <taxon>Discosea</taxon>
        <taxon>Longamoebia</taxon>
        <taxon>Centramoebida</taxon>
        <taxon>Acanthamoebidae</taxon>
        <taxon>Acanthamoeba</taxon>
    </lineage>
</organism>
<proteinExistence type="predicted"/>
<dbReference type="InterPro" id="IPR035899">
    <property type="entry name" value="DBL_dom_sf"/>
</dbReference>
<dbReference type="SUPFAM" id="SSF48065">
    <property type="entry name" value="DBL homology domain (DH-domain)"/>
    <property type="match status" value="1"/>
</dbReference>
<dbReference type="GO" id="GO:0005737">
    <property type="term" value="C:cytoplasm"/>
    <property type="evidence" value="ECO:0007669"/>
    <property type="project" value="TreeGrafter"/>
</dbReference>
<keyword evidence="4" id="KW-1185">Reference proteome</keyword>
<feature type="region of interest" description="Disordered" evidence="1">
    <location>
        <begin position="297"/>
        <end position="335"/>
    </location>
</feature>
<dbReference type="RefSeq" id="XP_004339592.1">
    <property type="nucleotide sequence ID" value="XM_004339544.1"/>
</dbReference>
<dbReference type="AlphaFoldDB" id="L8GWK5"/>
<dbReference type="EMBL" id="KB007974">
    <property type="protein sequence ID" value="ELR17579.1"/>
    <property type="molecule type" value="Genomic_DNA"/>
</dbReference>
<protein>
    <submittedName>
        <fullName evidence="3">RhoGEF domain containing protein</fullName>
    </submittedName>
</protein>
<evidence type="ECO:0000259" key="2">
    <source>
        <dbReference type="PROSITE" id="PS50010"/>
    </source>
</evidence>
<dbReference type="KEGG" id="acan:ACA1_063430"/>
<dbReference type="GO" id="GO:0005085">
    <property type="term" value="F:guanyl-nucleotide exchange factor activity"/>
    <property type="evidence" value="ECO:0007669"/>
    <property type="project" value="InterPro"/>
</dbReference>
<dbReference type="Pfam" id="PF00621">
    <property type="entry name" value="RhoGEF"/>
    <property type="match status" value="1"/>
</dbReference>
<dbReference type="OrthoDB" id="660555at2759"/>
<dbReference type="InterPro" id="IPR000219">
    <property type="entry name" value="DH_dom"/>
</dbReference>
<reference evidence="3 4" key="1">
    <citation type="journal article" date="2013" name="Genome Biol.">
        <title>Genome of Acanthamoeba castellanii highlights extensive lateral gene transfer and early evolution of tyrosine kinase signaling.</title>
        <authorList>
            <person name="Clarke M."/>
            <person name="Lohan A.J."/>
            <person name="Liu B."/>
            <person name="Lagkouvardos I."/>
            <person name="Roy S."/>
            <person name="Zafar N."/>
            <person name="Bertelli C."/>
            <person name="Schilde C."/>
            <person name="Kianianmomeni A."/>
            <person name="Burglin T.R."/>
            <person name="Frech C."/>
            <person name="Turcotte B."/>
            <person name="Kopec K.O."/>
            <person name="Synnott J.M."/>
            <person name="Choo C."/>
            <person name="Paponov I."/>
            <person name="Finkler A."/>
            <person name="Soon Heng Tan C."/>
            <person name="Hutchins A.P."/>
            <person name="Weinmeier T."/>
            <person name="Rattei T."/>
            <person name="Chu J.S."/>
            <person name="Gimenez G."/>
            <person name="Irimia M."/>
            <person name="Rigden D.J."/>
            <person name="Fitzpatrick D.A."/>
            <person name="Lorenzo-Morales J."/>
            <person name="Bateman A."/>
            <person name="Chiu C.H."/>
            <person name="Tang P."/>
            <person name="Hegemann P."/>
            <person name="Fromm H."/>
            <person name="Raoult D."/>
            <person name="Greub G."/>
            <person name="Miranda-Saavedra D."/>
            <person name="Chen N."/>
            <person name="Nash P."/>
            <person name="Ginger M.L."/>
            <person name="Horn M."/>
            <person name="Schaap P."/>
            <person name="Caler L."/>
            <person name="Loftus B."/>
        </authorList>
    </citation>
    <scope>NUCLEOTIDE SEQUENCE [LARGE SCALE GENOMIC DNA]</scope>
    <source>
        <strain evidence="3 4">Neff</strain>
    </source>
</reference>
<evidence type="ECO:0000256" key="1">
    <source>
        <dbReference type="SAM" id="MobiDB-lite"/>
    </source>
</evidence>
<feature type="domain" description="DH" evidence="2">
    <location>
        <begin position="63"/>
        <end position="246"/>
    </location>
</feature>
<dbReference type="Gene3D" id="2.30.29.30">
    <property type="entry name" value="Pleckstrin-homology domain (PH domain)/Phosphotyrosine-binding domain (PTB)"/>
    <property type="match status" value="1"/>
</dbReference>
<dbReference type="GeneID" id="14918290"/>
<evidence type="ECO:0000313" key="3">
    <source>
        <dbReference type="EMBL" id="ELR17579.1"/>
    </source>
</evidence>
<dbReference type="Gene3D" id="1.20.900.10">
    <property type="entry name" value="Dbl homology (DH) domain"/>
    <property type="match status" value="1"/>
</dbReference>
<dbReference type="PANTHER" id="PTHR12673">
    <property type="entry name" value="FACIOGENITAL DYSPLASIA PROTEIN"/>
    <property type="match status" value="1"/>
</dbReference>
<dbReference type="VEuPathDB" id="AmoebaDB:ACA1_063430"/>
<dbReference type="SUPFAM" id="SSF50729">
    <property type="entry name" value="PH domain-like"/>
    <property type="match status" value="1"/>
</dbReference>
<dbReference type="CDD" id="cd00160">
    <property type="entry name" value="RhoGEF"/>
    <property type="match status" value="1"/>
</dbReference>
<evidence type="ECO:0000313" key="4">
    <source>
        <dbReference type="Proteomes" id="UP000011083"/>
    </source>
</evidence>